<protein>
    <submittedName>
        <fullName evidence="1">Uncharacterized protein</fullName>
    </submittedName>
</protein>
<accession>A0A0F9QA38</accession>
<reference evidence="1" key="1">
    <citation type="journal article" date="2015" name="Nature">
        <title>Complex archaea that bridge the gap between prokaryotes and eukaryotes.</title>
        <authorList>
            <person name="Spang A."/>
            <person name="Saw J.H."/>
            <person name="Jorgensen S.L."/>
            <person name="Zaremba-Niedzwiedzka K."/>
            <person name="Martijn J."/>
            <person name="Lind A.E."/>
            <person name="van Eijk R."/>
            <person name="Schleper C."/>
            <person name="Guy L."/>
            <person name="Ettema T.J."/>
        </authorList>
    </citation>
    <scope>NUCLEOTIDE SEQUENCE</scope>
</reference>
<dbReference type="EMBL" id="LAZR01001684">
    <property type="protein sequence ID" value="KKN40805.1"/>
    <property type="molecule type" value="Genomic_DNA"/>
</dbReference>
<name>A0A0F9QA38_9ZZZZ</name>
<gene>
    <name evidence="1" type="ORF">LCGC14_0729470</name>
</gene>
<evidence type="ECO:0000313" key="1">
    <source>
        <dbReference type="EMBL" id="KKN40805.1"/>
    </source>
</evidence>
<dbReference type="AlphaFoldDB" id="A0A0F9QA38"/>
<organism evidence="1">
    <name type="scientific">marine sediment metagenome</name>
    <dbReference type="NCBI Taxonomy" id="412755"/>
    <lineage>
        <taxon>unclassified sequences</taxon>
        <taxon>metagenomes</taxon>
        <taxon>ecological metagenomes</taxon>
    </lineage>
</organism>
<comment type="caution">
    <text evidence="1">The sequence shown here is derived from an EMBL/GenBank/DDBJ whole genome shotgun (WGS) entry which is preliminary data.</text>
</comment>
<sequence length="56" mass="6418">MIDCDICMMPCDPPVFHLEEPADQDSNFLYKTALNICSLNCIVAYCELKFLESLKE</sequence>
<proteinExistence type="predicted"/>